<accession>A0ABX3PC11</accession>
<reference evidence="2 3" key="1">
    <citation type="journal article" date="2017" name="Antonie Van Leeuwenhoek">
        <title>Rhizobium rhizosphaerae sp. nov., a novel species isolated from rice rhizosphere.</title>
        <authorList>
            <person name="Zhao J.J."/>
            <person name="Zhang J."/>
            <person name="Zhang R.J."/>
            <person name="Zhang C.W."/>
            <person name="Yin H.Q."/>
            <person name="Zhang X.X."/>
        </authorList>
    </citation>
    <scope>NUCLEOTIDE SEQUENCE [LARGE SCALE GENOMIC DNA]</scope>
    <source>
        <strain evidence="2 3">RD15</strain>
    </source>
</reference>
<name>A0ABX3PC11_9HYPH</name>
<proteinExistence type="predicted"/>
<keyword evidence="1" id="KW-0472">Membrane</keyword>
<sequence>MNVWLELIRLAAQLVGAIFVAKLAVQWALLRFKSEKSWERQVTAIVDVVTAMGAMKRVSKRWLDDFYSDSNTTEPYMAQLRALHREAELKLEQVSAAARLILPEKLANHIELTERKLRSIDDCPNYEEMLILELEILDNRSEELITMGREITHTDRTDPPDAIIQPWKFLLHRKELRKSHRNPL</sequence>
<organism evidence="2 3">
    <name type="scientific">Xaviernesmea rhizosphaerae</name>
    <dbReference type="NCBI Taxonomy" id="1672749"/>
    <lineage>
        <taxon>Bacteria</taxon>
        <taxon>Pseudomonadati</taxon>
        <taxon>Pseudomonadota</taxon>
        <taxon>Alphaproteobacteria</taxon>
        <taxon>Hyphomicrobiales</taxon>
        <taxon>Rhizobiaceae</taxon>
        <taxon>Rhizobium/Agrobacterium group</taxon>
        <taxon>Xaviernesmea</taxon>
    </lineage>
</organism>
<feature type="transmembrane region" description="Helical" evidence="1">
    <location>
        <begin position="12"/>
        <end position="30"/>
    </location>
</feature>
<evidence type="ECO:0000313" key="3">
    <source>
        <dbReference type="Proteomes" id="UP000192652"/>
    </source>
</evidence>
<comment type="caution">
    <text evidence="2">The sequence shown here is derived from an EMBL/GenBank/DDBJ whole genome shotgun (WGS) entry which is preliminary data.</text>
</comment>
<evidence type="ECO:0000256" key="1">
    <source>
        <dbReference type="SAM" id="Phobius"/>
    </source>
</evidence>
<keyword evidence="3" id="KW-1185">Reference proteome</keyword>
<dbReference type="Proteomes" id="UP000192652">
    <property type="component" value="Unassembled WGS sequence"/>
</dbReference>
<evidence type="ECO:0000313" key="2">
    <source>
        <dbReference type="EMBL" id="OQP86009.1"/>
    </source>
</evidence>
<dbReference type="EMBL" id="MSPX01000010">
    <property type="protein sequence ID" value="OQP86009.1"/>
    <property type="molecule type" value="Genomic_DNA"/>
</dbReference>
<keyword evidence="1" id="KW-1133">Transmembrane helix</keyword>
<gene>
    <name evidence="2" type="ORF">BTR14_13075</name>
</gene>
<protein>
    <submittedName>
        <fullName evidence="2">Uncharacterized protein</fullName>
    </submittedName>
</protein>
<dbReference type="RefSeq" id="WP_081176484.1">
    <property type="nucleotide sequence ID" value="NZ_MSPX01000010.1"/>
</dbReference>
<keyword evidence="1" id="KW-0812">Transmembrane</keyword>